<dbReference type="InterPro" id="IPR016181">
    <property type="entry name" value="Acyl_CoA_acyltransferase"/>
</dbReference>
<dbReference type="Gene3D" id="3.40.630.30">
    <property type="match status" value="1"/>
</dbReference>
<evidence type="ECO:0000313" key="3">
    <source>
        <dbReference type="Proteomes" id="UP000003789"/>
    </source>
</evidence>
<dbReference type="OrthoDB" id="5355033at2"/>
<dbReference type="GO" id="GO:0016747">
    <property type="term" value="F:acyltransferase activity, transferring groups other than amino-acyl groups"/>
    <property type="evidence" value="ECO:0007669"/>
    <property type="project" value="InterPro"/>
</dbReference>
<sequence>MIKIRILKKGDELELWQLKVSTIWKVNIKDYSQEQLNVWAPDEYNPEKWLKRVHGMNPNIAEIDGKIVGFADIQDDGYIDHFFCHNEFQGQGVGKMLMQNLINKGKEKSIPRIYSHVSITAKPFFERFGFHVVKQQAMNIGNQALTNYVMEKINK</sequence>
<dbReference type="SUPFAM" id="SSF55729">
    <property type="entry name" value="Acyl-CoA N-acyltransferases (Nat)"/>
    <property type="match status" value="1"/>
</dbReference>
<dbReference type="PROSITE" id="PS51186">
    <property type="entry name" value="GNAT"/>
    <property type="match status" value="1"/>
</dbReference>
<feature type="domain" description="N-acetyltransferase" evidence="1">
    <location>
        <begin position="2"/>
        <end position="155"/>
    </location>
</feature>
<dbReference type="CDD" id="cd04301">
    <property type="entry name" value="NAT_SF"/>
    <property type="match status" value="1"/>
</dbReference>
<organism evidence="2 3">
    <name type="scientific">Photobacterium profundum 3TCK</name>
    <dbReference type="NCBI Taxonomy" id="314280"/>
    <lineage>
        <taxon>Bacteria</taxon>
        <taxon>Pseudomonadati</taxon>
        <taxon>Pseudomonadota</taxon>
        <taxon>Gammaproteobacteria</taxon>
        <taxon>Vibrionales</taxon>
        <taxon>Vibrionaceae</taxon>
        <taxon>Photobacterium</taxon>
    </lineage>
</organism>
<reference evidence="2 3" key="1">
    <citation type="submission" date="2006-03" db="EMBL/GenBank/DDBJ databases">
        <authorList>
            <person name="Bartlett D.H."/>
            <person name="Valle G."/>
            <person name="Lauro F.M."/>
            <person name="Vezzi A."/>
            <person name="Simonato F."/>
            <person name="Eloe E."/>
            <person name="Vitulo N."/>
            <person name="Stratton T.K."/>
            <person name="D'angelo M."/>
            <person name="Ferriera S."/>
            <person name="Johnson J."/>
            <person name="Kravitz S."/>
            <person name="Beeson K."/>
            <person name="Sutton G."/>
            <person name="Rogers Y."/>
            <person name="Friedman R."/>
            <person name="Frazier M."/>
            <person name="Venter J.C."/>
        </authorList>
    </citation>
    <scope>NUCLEOTIDE SEQUENCE [LARGE SCALE GENOMIC DNA]</scope>
    <source>
        <strain evidence="2 3">3TCK</strain>
    </source>
</reference>
<dbReference type="Pfam" id="PF13673">
    <property type="entry name" value="Acetyltransf_10"/>
    <property type="match status" value="1"/>
</dbReference>
<dbReference type="HOGENOM" id="CLU_087351_0_1_6"/>
<gene>
    <name evidence="2" type="ORF">P3TCK_07489</name>
</gene>
<dbReference type="InterPro" id="IPR000182">
    <property type="entry name" value="GNAT_dom"/>
</dbReference>
<dbReference type="Proteomes" id="UP000003789">
    <property type="component" value="Unassembled WGS sequence"/>
</dbReference>
<keyword evidence="2" id="KW-0808">Transferase</keyword>
<proteinExistence type="predicted"/>
<dbReference type="EMBL" id="AAPH01000036">
    <property type="protein sequence ID" value="EAS41348.1"/>
    <property type="molecule type" value="Genomic_DNA"/>
</dbReference>
<dbReference type="AlphaFoldDB" id="Q1YYH4"/>
<comment type="caution">
    <text evidence="2">The sequence shown here is derived from an EMBL/GenBank/DDBJ whole genome shotgun (WGS) entry which is preliminary data.</text>
</comment>
<dbReference type="PANTHER" id="PTHR43451:SF1">
    <property type="entry name" value="ACETYLTRANSFERASE"/>
    <property type="match status" value="1"/>
</dbReference>
<accession>Q1YYH4</accession>
<protein>
    <submittedName>
        <fullName evidence="2">Acetyltransferase</fullName>
    </submittedName>
</protein>
<evidence type="ECO:0000259" key="1">
    <source>
        <dbReference type="PROSITE" id="PS51186"/>
    </source>
</evidence>
<evidence type="ECO:0000313" key="2">
    <source>
        <dbReference type="EMBL" id="EAS41348.1"/>
    </source>
</evidence>
<dbReference type="InterPro" id="IPR052564">
    <property type="entry name" value="N-acetyltrans/Recomb-assoc"/>
</dbReference>
<dbReference type="RefSeq" id="WP_006229514.1">
    <property type="nucleotide sequence ID" value="NZ_CH724134.1"/>
</dbReference>
<name>Q1YYH4_9GAMM</name>
<dbReference type="PANTHER" id="PTHR43451">
    <property type="entry name" value="ACETYLTRANSFERASE (GNAT) FAMILY PROTEIN"/>
    <property type="match status" value="1"/>
</dbReference>